<dbReference type="EMBL" id="CAMXCT030002513">
    <property type="protein sequence ID" value="CAL4785947.1"/>
    <property type="molecule type" value="Genomic_DNA"/>
</dbReference>
<protein>
    <submittedName>
        <fullName evidence="2">Uncharacterized protein</fullName>
    </submittedName>
</protein>
<dbReference type="AlphaFoldDB" id="A0A9P1CWC9"/>
<dbReference type="EMBL" id="CAMXCT020002513">
    <property type="protein sequence ID" value="CAL1152010.1"/>
    <property type="molecule type" value="Genomic_DNA"/>
</dbReference>
<reference evidence="2" key="1">
    <citation type="submission" date="2022-10" db="EMBL/GenBank/DDBJ databases">
        <authorList>
            <person name="Chen Y."/>
            <person name="Dougan E. K."/>
            <person name="Chan C."/>
            <person name="Rhodes N."/>
            <person name="Thang M."/>
        </authorList>
    </citation>
    <scope>NUCLEOTIDE SEQUENCE</scope>
</reference>
<feature type="compositionally biased region" description="Acidic residues" evidence="1">
    <location>
        <begin position="80"/>
        <end position="95"/>
    </location>
</feature>
<evidence type="ECO:0000313" key="4">
    <source>
        <dbReference type="Proteomes" id="UP001152797"/>
    </source>
</evidence>
<accession>A0A9P1CWC9</accession>
<feature type="compositionally biased region" description="Basic and acidic residues" evidence="1">
    <location>
        <begin position="105"/>
        <end position="117"/>
    </location>
</feature>
<sequence length="314" mass="34980">MPLSPSMMPQSPSLMPQSPSLIPQSPSLIPQSPSLQGPVRSFQVKNTFIDVEDSPKEGTWGPETSRRCRSMPPPPMLDTPSEDDDTNTTPADDEVSSPLSVGKTHYSESPRPTQDRHMFPSRLASWPFIPDTMMVVLPCPPTPSSEAQKDVEKVSESSEFEKKKKLTCDFDAQSGSYRVTWYVDARKLDSNDKQAVSPAFELAWKGEEAKTFKVMLFPEAAPGVRGAYNFKKSRGRGYIRLKCEDEVDQSTLATVKLSMGEESRGPVKHDFAHSVSCGLQKRQAVWDCKKLCEEARVMLLVTLDIKPLDPRELA</sequence>
<organism evidence="2">
    <name type="scientific">Cladocopium goreaui</name>
    <dbReference type="NCBI Taxonomy" id="2562237"/>
    <lineage>
        <taxon>Eukaryota</taxon>
        <taxon>Sar</taxon>
        <taxon>Alveolata</taxon>
        <taxon>Dinophyceae</taxon>
        <taxon>Suessiales</taxon>
        <taxon>Symbiodiniaceae</taxon>
        <taxon>Cladocopium</taxon>
    </lineage>
</organism>
<proteinExistence type="predicted"/>
<gene>
    <name evidence="2" type="ORF">C1SCF055_LOCUS24912</name>
</gene>
<evidence type="ECO:0000313" key="3">
    <source>
        <dbReference type="EMBL" id="CAL4785947.1"/>
    </source>
</evidence>
<dbReference type="Proteomes" id="UP001152797">
    <property type="component" value="Unassembled WGS sequence"/>
</dbReference>
<feature type="compositionally biased region" description="Low complexity" evidence="1">
    <location>
        <begin position="1"/>
        <end position="36"/>
    </location>
</feature>
<dbReference type="OrthoDB" id="421779at2759"/>
<evidence type="ECO:0000313" key="2">
    <source>
        <dbReference type="EMBL" id="CAI3998635.1"/>
    </source>
</evidence>
<comment type="caution">
    <text evidence="2">The sequence shown here is derived from an EMBL/GenBank/DDBJ whole genome shotgun (WGS) entry which is preliminary data.</text>
</comment>
<reference evidence="3 4" key="2">
    <citation type="submission" date="2024-05" db="EMBL/GenBank/DDBJ databases">
        <authorList>
            <person name="Chen Y."/>
            <person name="Shah S."/>
            <person name="Dougan E. K."/>
            <person name="Thang M."/>
            <person name="Chan C."/>
        </authorList>
    </citation>
    <scope>NUCLEOTIDE SEQUENCE [LARGE SCALE GENOMIC DNA]</scope>
</reference>
<feature type="region of interest" description="Disordered" evidence="1">
    <location>
        <begin position="1"/>
        <end position="117"/>
    </location>
</feature>
<name>A0A9P1CWC9_9DINO</name>
<keyword evidence="4" id="KW-1185">Reference proteome</keyword>
<evidence type="ECO:0000256" key="1">
    <source>
        <dbReference type="SAM" id="MobiDB-lite"/>
    </source>
</evidence>
<dbReference type="EMBL" id="CAMXCT010002513">
    <property type="protein sequence ID" value="CAI3998635.1"/>
    <property type="molecule type" value="Genomic_DNA"/>
</dbReference>